<evidence type="ECO:0000256" key="1">
    <source>
        <dbReference type="ARBA" id="ARBA00004651"/>
    </source>
</evidence>
<evidence type="ECO:0000256" key="6">
    <source>
        <dbReference type="ARBA" id="ARBA00023136"/>
    </source>
</evidence>
<keyword evidence="3" id="KW-1003">Cell membrane</keyword>
<evidence type="ECO:0000256" key="7">
    <source>
        <dbReference type="PIRSR" id="PIRSR604254-1"/>
    </source>
</evidence>
<evidence type="ECO:0000256" key="2">
    <source>
        <dbReference type="ARBA" id="ARBA00008488"/>
    </source>
</evidence>
<feature type="binding site" evidence="7">
    <location>
        <position position="219"/>
    </location>
    <ligand>
        <name>Zn(2+)</name>
        <dbReference type="ChEBI" id="CHEBI:29105"/>
    </ligand>
</feature>
<dbReference type="PANTHER" id="PTHR20855">
    <property type="entry name" value="ADIPOR/PROGESTIN RECEPTOR-RELATED"/>
    <property type="match status" value="1"/>
</dbReference>
<evidence type="ECO:0000256" key="5">
    <source>
        <dbReference type="ARBA" id="ARBA00022989"/>
    </source>
</evidence>
<feature type="transmembrane region" description="Helical" evidence="8">
    <location>
        <begin position="220"/>
        <end position="237"/>
    </location>
</feature>
<feature type="transmembrane region" description="Helical" evidence="8">
    <location>
        <begin position="152"/>
        <end position="174"/>
    </location>
</feature>
<feature type="transmembrane region" description="Helical" evidence="8">
    <location>
        <begin position="181"/>
        <end position="200"/>
    </location>
</feature>
<dbReference type="AlphaFoldDB" id="A0A6N7XMC4"/>
<feature type="transmembrane region" description="Helical" evidence="8">
    <location>
        <begin position="128"/>
        <end position="146"/>
    </location>
</feature>
<protein>
    <submittedName>
        <fullName evidence="9">Hemolysin III family protein</fullName>
    </submittedName>
</protein>
<evidence type="ECO:0000256" key="8">
    <source>
        <dbReference type="SAM" id="Phobius"/>
    </source>
</evidence>
<dbReference type="Pfam" id="PF03006">
    <property type="entry name" value="HlyIII"/>
    <property type="match status" value="1"/>
</dbReference>
<organism evidence="9 10">
    <name type="scientific">Mogibacterium kristiansenii</name>
    <dbReference type="NCBI Taxonomy" id="2606708"/>
    <lineage>
        <taxon>Bacteria</taxon>
        <taxon>Bacillati</taxon>
        <taxon>Bacillota</taxon>
        <taxon>Clostridia</taxon>
        <taxon>Peptostreptococcales</taxon>
        <taxon>Anaerovoracaceae</taxon>
        <taxon>Mogibacterium</taxon>
    </lineage>
</organism>
<feature type="binding site" evidence="7">
    <location>
        <position position="215"/>
    </location>
    <ligand>
        <name>Zn(2+)</name>
        <dbReference type="ChEBI" id="CHEBI:29105"/>
    </ligand>
</feature>
<gene>
    <name evidence="9" type="ORF">FYJ65_07160</name>
</gene>
<dbReference type="RefSeq" id="WP_154554667.1">
    <property type="nucleotide sequence ID" value="NZ_JAQXUZ010000023.1"/>
</dbReference>
<dbReference type="PANTHER" id="PTHR20855:SF3">
    <property type="entry name" value="LD03007P"/>
    <property type="match status" value="1"/>
</dbReference>
<accession>A0A6N7XMC4</accession>
<evidence type="ECO:0000313" key="9">
    <source>
        <dbReference type="EMBL" id="MST71106.1"/>
    </source>
</evidence>
<evidence type="ECO:0000256" key="4">
    <source>
        <dbReference type="ARBA" id="ARBA00022692"/>
    </source>
</evidence>
<feature type="binding site" evidence="7">
    <location>
        <position position="84"/>
    </location>
    <ligand>
        <name>Zn(2+)</name>
        <dbReference type="ChEBI" id="CHEBI:29105"/>
    </ligand>
</feature>
<feature type="transmembrane region" description="Helical" evidence="8">
    <location>
        <begin position="63"/>
        <end position="83"/>
    </location>
</feature>
<dbReference type="GO" id="GO:0005886">
    <property type="term" value="C:plasma membrane"/>
    <property type="evidence" value="ECO:0007669"/>
    <property type="project" value="UniProtKB-SubCell"/>
</dbReference>
<reference evidence="9 10" key="1">
    <citation type="submission" date="2019-08" db="EMBL/GenBank/DDBJ databases">
        <title>In-depth cultivation of the pig gut microbiome towards novel bacterial diversity and tailored functional studies.</title>
        <authorList>
            <person name="Wylensek D."/>
            <person name="Hitch T.C.A."/>
            <person name="Clavel T."/>
        </authorList>
    </citation>
    <scope>NUCLEOTIDE SEQUENCE [LARGE SCALE GENOMIC DNA]</scope>
    <source>
        <strain evidence="9 10">WCA-MUC-591-APC-4B</strain>
    </source>
</reference>
<keyword evidence="7" id="KW-0862">Zinc</keyword>
<evidence type="ECO:0000313" key="10">
    <source>
        <dbReference type="Proteomes" id="UP000469424"/>
    </source>
</evidence>
<dbReference type="GO" id="GO:0046872">
    <property type="term" value="F:metal ion binding"/>
    <property type="evidence" value="ECO:0007669"/>
    <property type="project" value="UniProtKB-KW"/>
</dbReference>
<comment type="caution">
    <text evidence="9">The sequence shown here is derived from an EMBL/GenBank/DDBJ whole genome shotgun (WGS) entry which is preliminary data.</text>
</comment>
<comment type="similarity">
    <text evidence="2">Belongs to the UPF0073 (Hly-III) family.</text>
</comment>
<keyword evidence="4 8" id="KW-0812">Transmembrane</keyword>
<keyword evidence="10" id="KW-1185">Reference proteome</keyword>
<sequence length="242" mass="26313">MQKLSYSTNSVPGGTEASKDCPVFRAKDPISSLTHFIGFLMAIVATPLLLIHGAFGGAPLRALISMGVFMLSMVLLYGASASYHAFNLDEVRNHRLKCLDHMSIFVLIAGSYTPVCLIAIPGKAGTRLLIAVWIVAALGMLFKFFWVTCPKWVSSVMYIGMGWLCISVLPTIYANLSSAGFLWLLAGGLFYTVGGVIYALKLKIIPANNIGFGNHELFHLFVMAGSFCHYMLAYLVLCPMAV</sequence>
<proteinExistence type="inferred from homology"/>
<feature type="transmembrane region" description="Helical" evidence="8">
    <location>
        <begin position="103"/>
        <end position="121"/>
    </location>
</feature>
<dbReference type="GO" id="GO:0140911">
    <property type="term" value="F:pore-forming activity"/>
    <property type="evidence" value="ECO:0007669"/>
    <property type="project" value="InterPro"/>
</dbReference>
<evidence type="ECO:0000256" key="3">
    <source>
        <dbReference type="ARBA" id="ARBA00022475"/>
    </source>
</evidence>
<keyword evidence="7" id="KW-0479">Metal-binding</keyword>
<comment type="subcellular location">
    <subcellularLocation>
        <location evidence="1">Cell membrane</location>
        <topology evidence="1">Multi-pass membrane protein</topology>
    </subcellularLocation>
</comment>
<keyword evidence="5 8" id="KW-1133">Transmembrane helix</keyword>
<name>A0A6N7XMC4_9FIRM</name>
<dbReference type="EMBL" id="VUNA01000013">
    <property type="protein sequence ID" value="MST71106.1"/>
    <property type="molecule type" value="Genomic_DNA"/>
</dbReference>
<feature type="transmembrane region" description="Helical" evidence="8">
    <location>
        <begin position="33"/>
        <end position="51"/>
    </location>
</feature>
<dbReference type="Proteomes" id="UP000469424">
    <property type="component" value="Unassembled WGS sequence"/>
</dbReference>
<keyword evidence="6 8" id="KW-0472">Membrane</keyword>
<dbReference type="InterPro" id="IPR005744">
    <property type="entry name" value="Hy-lIII"/>
</dbReference>
<dbReference type="InterPro" id="IPR004254">
    <property type="entry name" value="AdipoR/HlyIII-related"/>
</dbReference>
<dbReference type="NCBIfam" id="TIGR01065">
    <property type="entry name" value="hlyIII"/>
    <property type="match status" value="1"/>
</dbReference>